<dbReference type="SUPFAM" id="SSF47060">
    <property type="entry name" value="S15/NS1 RNA-binding domain"/>
    <property type="match status" value="1"/>
</dbReference>
<proteinExistence type="predicted"/>
<dbReference type="EMBL" id="PKPP01000086">
    <property type="protein sequence ID" value="PWA98035.1"/>
    <property type="molecule type" value="Genomic_DNA"/>
</dbReference>
<sequence length="337" mass="38895">MVRVRLPFTKKGSKLPSADSDIASGSRKKRKIAEHEQGVVVPWTLYRLIQEALDLRKHLETNKNDEDSLLDLESAEDGIRILAEEYKKVELVPRDWKYDPATAKDIISYKPVIAEREDDYPLESHNHCCAPLKEPLEMYADTEDVPLNEEEKKIWKKILKFDEKIPGLTAISLSDSEKERMPIKVDNPIVSLIGNFAIAAFNEVIEKHVKKGEHKNLHDFEFMDCAYIKMRGSEYYFYMTIEAVEEGKLGVYETKVRLEWDDGSKSLSNFVLTDRTPRGKKKRVNAGKRKRVKPIQMTDPDDWCDPMEDKFSGMKPRSKTASCMGYDYHTPWGFEGP</sequence>
<keyword evidence="1" id="KW-0689">Ribosomal protein</keyword>
<keyword evidence="1" id="KW-0687">Ribonucleoprotein</keyword>
<dbReference type="GO" id="GO:0005840">
    <property type="term" value="C:ribosome"/>
    <property type="evidence" value="ECO:0007669"/>
    <property type="project" value="UniProtKB-KW"/>
</dbReference>
<protein>
    <submittedName>
        <fullName evidence="1">30S ribosomal protein S15</fullName>
    </submittedName>
</protein>
<organism evidence="1 2">
    <name type="scientific">Artemisia annua</name>
    <name type="common">Sweet wormwood</name>
    <dbReference type="NCBI Taxonomy" id="35608"/>
    <lineage>
        <taxon>Eukaryota</taxon>
        <taxon>Viridiplantae</taxon>
        <taxon>Streptophyta</taxon>
        <taxon>Embryophyta</taxon>
        <taxon>Tracheophyta</taxon>
        <taxon>Spermatophyta</taxon>
        <taxon>Magnoliopsida</taxon>
        <taxon>eudicotyledons</taxon>
        <taxon>Gunneridae</taxon>
        <taxon>Pentapetalae</taxon>
        <taxon>asterids</taxon>
        <taxon>campanulids</taxon>
        <taxon>Asterales</taxon>
        <taxon>Asteraceae</taxon>
        <taxon>Asteroideae</taxon>
        <taxon>Anthemideae</taxon>
        <taxon>Artemisiinae</taxon>
        <taxon>Artemisia</taxon>
    </lineage>
</organism>
<keyword evidence="2" id="KW-1185">Reference proteome</keyword>
<reference evidence="1 2" key="1">
    <citation type="journal article" date="2018" name="Mol. Plant">
        <title>The genome of Artemisia annua provides insight into the evolution of Asteraceae family and artemisinin biosynthesis.</title>
        <authorList>
            <person name="Shen Q."/>
            <person name="Zhang L."/>
            <person name="Liao Z."/>
            <person name="Wang S."/>
            <person name="Yan T."/>
            <person name="Shi P."/>
            <person name="Liu M."/>
            <person name="Fu X."/>
            <person name="Pan Q."/>
            <person name="Wang Y."/>
            <person name="Lv Z."/>
            <person name="Lu X."/>
            <person name="Zhang F."/>
            <person name="Jiang W."/>
            <person name="Ma Y."/>
            <person name="Chen M."/>
            <person name="Hao X."/>
            <person name="Li L."/>
            <person name="Tang Y."/>
            <person name="Lv G."/>
            <person name="Zhou Y."/>
            <person name="Sun X."/>
            <person name="Brodelius P.E."/>
            <person name="Rose J.K.C."/>
            <person name="Tang K."/>
        </authorList>
    </citation>
    <scope>NUCLEOTIDE SEQUENCE [LARGE SCALE GENOMIC DNA]</scope>
    <source>
        <strain evidence="2">cv. Huhao1</strain>
        <tissue evidence="1">Leaf</tissue>
    </source>
</reference>
<dbReference type="Gene3D" id="1.10.287.10">
    <property type="entry name" value="S15/NS1, RNA-binding"/>
    <property type="match status" value="1"/>
</dbReference>
<evidence type="ECO:0000313" key="1">
    <source>
        <dbReference type="EMBL" id="PWA98035.1"/>
    </source>
</evidence>
<comment type="caution">
    <text evidence="1">The sequence shown here is derived from an EMBL/GenBank/DDBJ whole genome shotgun (WGS) entry which is preliminary data.</text>
</comment>
<evidence type="ECO:0000313" key="2">
    <source>
        <dbReference type="Proteomes" id="UP000245207"/>
    </source>
</evidence>
<name>A0A2U1QJ82_ARTAN</name>
<gene>
    <name evidence="1" type="ORF">CTI12_AA023730</name>
</gene>
<dbReference type="Proteomes" id="UP000245207">
    <property type="component" value="Unassembled WGS sequence"/>
</dbReference>
<dbReference type="STRING" id="35608.A0A2U1QJ82"/>
<dbReference type="AlphaFoldDB" id="A0A2U1QJ82"/>
<dbReference type="InterPro" id="IPR009068">
    <property type="entry name" value="uS15_NS1_RNA-bd_sf"/>
</dbReference>
<accession>A0A2U1QJ82</accession>